<dbReference type="AlphaFoldDB" id="A0A183FWC7"/>
<dbReference type="Proteomes" id="UP000050761">
    <property type="component" value="Unassembled WGS sequence"/>
</dbReference>
<name>A0A183FWC7_HELPZ</name>
<keyword evidence="2" id="KW-0732">Signal</keyword>
<keyword evidence="4" id="KW-1185">Reference proteome</keyword>
<accession>A0A183FWC7</accession>
<feature type="signal peptide" evidence="2">
    <location>
        <begin position="1"/>
        <end position="16"/>
    </location>
</feature>
<reference evidence="3 4" key="1">
    <citation type="submission" date="2018-11" db="EMBL/GenBank/DDBJ databases">
        <authorList>
            <consortium name="Pathogen Informatics"/>
        </authorList>
    </citation>
    <scope>NUCLEOTIDE SEQUENCE [LARGE SCALE GENOMIC DNA]</scope>
</reference>
<evidence type="ECO:0000313" key="5">
    <source>
        <dbReference type="WBParaSite" id="HPBE_0001272601-mRNA-1"/>
    </source>
</evidence>
<feature type="chain" id="PRO_5044551683" evidence="2">
    <location>
        <begin position="17"/>
        <end position="86"/>
    </location>
</feature>
<sequence length="86" mass="9373">MAKLFLSHVSLQNSSAILPLVLCAALCDDHYCYGRGDRGDRPGAHHGGPPPPPYLEDVTEEPSRKHFTIACSKGKTTDGQKQKILE</sequence>
<proteinExistence type="predicted"/>
<reference evidence="5" key="2">
    <citation type="submission" date="2019-09" db="UniProtKB">
        <authorList>
            <consortium name="WormBaseParasite"/>
        </authorList>
    </citation>
    <scope>IDENTIFICATION</scope>
</reference>
<dbReference type="WBParaSite" id="HPBE_0001272601-mRNA-1">
    <property type="protein sequence ID" value="HPBE_0001272601-mRNA-1"/>
    <property type="gene ID" value="HPBE_0001272601"/>
</dbReference>
<evidence type="ECO:0000256" key="1">
    <source>
        <dbReference type="SAM" id="MobiDB-lite"/>
    </source>
</evidence>
<evidence type="ECO:0000313" key="3">
    <source>
        <dbReference type="EMBL" id="VDO93349.1"/>
    </source>
</evidence>
<accession>A0A3P7ZS70</accession>
<dbReference type="EMBL" id="UZAH01027614">
    <property type="protein sequence ID" value="VDO93349.1"/>
    <property type="molecule type" value="Genomic_DNA"/>
</dbReference>
<organism evidence="4 5">
    <name type="scientific">Heligmosomoides polygyrus</name>
    <name type="common">Parasitic roundworm</name>
    <dbReference type="NCBI Taxonomy" id="6339"/>
    <lineage>
        <taxon>Eukaryota</taxon>
        <taxon>Metazoa</taxon>
        <taxon>Ecdysozoa</taxon>
        <taxon>Nematoda</taxon>
        <taxon>Chromadorea</taxon>
        <taxon>Rhabditida</taxon>
        <taxon>Rhabditina</taxon>
        <taxon>Rhabditomorpha</taxon>
        <taxon>Strongyloidea</taxon>
        <taxon>Heligmosomidae</taxon>
        <taxon>Heligmosomoides</taxon>
    </lineage>
</organism>
<evidence type="ECO:0000256" key="2">
    <source>
        <dbReference type="SAM" id="SignalP"/>
    </source>
</evidence>
<protein>
    <submittedName>
        <fullName evidence="5">Secreted protein</fullName>
    </submittedName>
</protein>
<feature type="region of interest" description="Disordered" evidence="1">
    <location>
        <begin position="38"/>
        <end position="59"/>
    </location>
</feature>
<gene>
    <name evidence="3" type="ORF">HPBE_LOCUS12727</name>
</gene>
<evidence type="ECO:0000313" key="4">
    <source>
        <dbReference type="Proteomes" id="UP000050761"/>
    </source>
</evidence>